<dbReference type="InterPro" id="IPR012349">
    <property type="entry name" value="Split_barrel_FMN-bd"/>
</dbReference>
<keyword evidence="3" id="KW-0975">Bacterial flagellum</keyword>
<dbReference type="Pfam" id="PF07238">
    <property type="entry name" value="PilZ"/>
    <property type="match status" value="1"/>
</dbReference>
<dbReference type="Proteomes" id="UP001501757">
    <property type="component" value="Unassembled WGS sequence"/>
</dbReference>
<evidence type="ECO:0000256" key="3">
    <source>
        <dbReference type="ARBA" id="ARBA00023143"/>
    </source>
</evidence>
<evidence type="ECO:0000313" key="7">
    <source>
        <dbReference type="Proteomes" id="UP001501757"/>
    </source>
</evidence>
<evidence type="ECO:0000256" key="2">
    <source>
        <dbReference type="ARBA" id="ARBA00022741"/>
    </source>
</evidence>
<dbReference type="EMBL" id="BAAAEI010000006">
    <property type="protein sequence ID" value="GAA0349049.1"/>
    <property type="molecule type" value="Genomic_DNA"/>
</dbReference>
<proteinExistence type="predicted"/>
<dbReference type="SUPFAM" id="SSF141371">
    <property type="entry name" value="PilZ domain-like"/>
    <property type="match status" value="2"/>
</dbReference>
<dbReference type="InterPro" id="IPR009875">
    <property type="entry name" value="PilZ_domain"/>
</dbReference>
<dbReference type="Gene3D" id="2.40.10.220">
    <property type="entry name" value="predicted glycosyltransferase like domains"/>
    <property type="match status" value="1"/>
</dbReference>
<dbReference type="Pfam" id="PF12945">
    <property type="entry name" value="PilZNR"/>
    <property type="match status" value="1"/>
</dbReference>
<evidence type="ECO:0000313" key="6">
    <source>
        <dbReference type="EMBL" id="GAA0349049.1"/>
    </source>
</evidence>
<dbReference type="InterPro" id="IPR009926">
    <property type="entry name" value="T3SS_YcgR_PilZN"/>
</dbReference>
<keyword evidence="1" id="KW-0973">c-di-GMP</keyword>
<gene>
    <name evidence="6" type="ORF">GCM10009092_11790</name>
</gene>
<dbReference type="Gene3D" id="2.30.110.10">
    <property type="entry name" value="Electron Transport, Fmn-binding Protein, Chain A"/>
    <property type="match status" value="1"/>
</dbReference>
<keyword evidence="2" id="KW-0547">Nucleotide-binding</keyword>
<feature type="domain" description="PilZ" evidence="4">
    <location>
        <begin position="121"/>
        <end position="215"/>
    </location>
</feature>
<evidence type="ECO:0000256" key="1">
    <source>
        <dbReference type="ARBA" id="ARBA00022636"/>
    </source>
</evidence>
<feature type="domain" description="Type III secretion system flagellar brake protein YcgR PilZN" evidence="5">
    <location>
        <begin position="23"/>
        <end position="112"/>
    </location>
</feature>
<evidence type="ECO:0000259" key="5">
    <source>
        <dbReference type="Pfam" id="PF12945"/>
    </source>
</evidence>
<comment type="caution">
    <text evidence="6">The sequence shown here is derived from an EMBL/GenBank/DDBJ whole genome shotgun (WGS) entry which is preliminary data.</text>
</comment>
<accession>A0ABP3GLM7</accession>
<name>A0ABP3GLM7_9ALTE</name>
<organism evidence="6 7">
    <name type="scientific">Bowmanella denitrificans</name>
    <dbReference type="NCBI Taxonomy" id="366582"/>
    <lineage>
        <taxon>Bacteria</taxon>
        <taxon>Pseudomonadati</taxon>
        <taxon>Pseudomonadota</taxon>
        <taxon>Gammaproteobacteria</taxon>
        <taxon>Alteromonadales</taxon>
        <taxon>Alteromonadaceae</taxon>
        <taxon>Bowmanella</taxon>
    </lineage>
</organism>
<evidence type="ECO:0000259" key="4">
    <source>
        <dbReference type="Pfam" id="PF07238"/>
    </source>
</evidence>
<keyword evidence="7" id="KW-1185">Reference proteome</keyword>
<evidence type="ECO:0008006" key="8">
    <source>
        <dbReference type="Google" id="ProtNLM"/>
    </source>
</evidence>
<sequence length="227" mass="25375">MAILNEKVGLSNSDLRKLRSMRPGMVLDIQVKSPTAAKRVRTEFVGMDGTRCIILRYPDEGKWGNLKDAIYADNSMIVRFILEDETGEVIAFKSRILLVATKPTQLVFVTFPMAIQNQGLRSDKRTSTRTPVELSDGENGAPLFDALVLDISASGCRVGVKRSVQGGVKLTGKHLLLSIRPVKDNVYRLKGQVMNHKADEEYNYYGIKFEQGDEQINPLLSEILIDF</sequence>
<reference evidence="7" key="1">
    <citation type="journal article" date="2019" name="Int. J. Syst. Evol. Microbiol.">
        <title>The Global Catalogue of Microorganisms (GCM) 10K type strain sequencing project: providing services to taxonomists for standard genome sequencing and annotation.</title>
        <authorList>
            <consortium name="The Broad Institute Genomics Platform"/>
            <consortium name="The Broad Institute Genome Sequencing Center for Infectious Disease"/>
            <person name="Wu L."/>
            <person name="Ma J."/>
        </authorList>
    </citation>
    <scope>NUCLEOTIDE SEQUENCE [LARGE SCALE GENOMIC DNA]</scope>
    <source>
        <strain evidence="7">JCM 13378</strain>
    </source>
</reference>
<protein>
    <recommendedName>
        <fullName evidence="8">Flagellar brake protein</fullName>
    </recommendedName>
</protein>